<reference evidence="1" key="1">
    <citation type="journal article" date="2019" name="Sci. Rep.">
        <title>Draft genome of Tanacetum cinerariifolium, the natural source of mosquito coil.</title>
        <authorList>
            <person name="Yamashiro T."/>
            <person name="Shiraishi A."/>
            <person name="Satake H."/>
            <person name="Nakayama K."/>
        </authorList>
    </citation>
    <scope>NUCLEOTIDE SEQUENCE</scope>
</reference>
<organism evidence="1">
    <name type="scientific">Tanacetum cinerariifolium</name>
    <name type="common">Dalmatian daisy</name>
    <name type="synonym">Chrysanthemum cinerariifolium</name>
    <dbReference type="NCBI Taxonomy" id="118510"/>
    <lineage>
        <taxon>Eukaryota</taxon>
        <taxon>Viridiplantae</taxon>
        <taxon>Streptophyta</taxon>
        <taxon>Embryophyta</taxon>
        <taxon>Tracheophyta</taxon>
        <taxon>Spermatophyta</taxon>
        <taxon>Magnoliopsida</taxon>
        <taxon>eudicotyledons</taxon>
        <taxon>Gunneridae</taxon>
        <taxon>Pentapetalae</taxon>
        <taxon>asterids</taxon>
        <taxon>campanulids</taxon>
        <taxon>Asterales</taxon>
        <taxon>Asteraceae</taxon>
        <taxon>Asteroideae</taxon>
        <taxon>Anthemideae</taxon>
        <taxon>Anthemidinae</taxon>
        <taxon>Tanacetum</taxon>
    </lineage>
</organism>
<feature type="non-terminal residue" evidence="1">
    <location>
        <position position="1"/>
    </location>
</feature>
<evidence type="ECO:0000313" key="1">
    <source>
        <dbReference type="EMBL" id="GFD51262.1"/>
    </source>
</evidence>
<dbReference type="EMBL" id="BKCJ011767751">
    <property type="protein sequence ID" value="GFD51262.1"/>
    <property type="molecule type" value="Genomic_DNA"/>
</dbReference>
<feature type="non-terminal residue" evidence="1">
    <location>
        <position position="113"/>
    </location>
</feature>
<accession>A0A699WU20</accession>
<dbReference type="AlphaFoldDB" id="A0A699WU20"/>
<protein>
    <submittedName>
        <fullName evidence="1">Uncharacterized protein</fullName>
    </submittedName>
</protein>
<proteinExistence type="predicted"/>
<name>A0A699WU20_TANCI</name>
<gene>
    <name evidence="1" type="ORF">Tci_923231</name>
</gene>
<sequence>KKTGKQATDIVFEPSLRPITSGLFQDIAGFTRTPLFTQIVYYLLGYSLKATTATPNIPATRVEAYIQFVLQLLLVAILEDKSEQKDWSEEMPDSFVASTLTKSANSGIPERPT</sequence>
<comment type="caution">
    <text evidence="1">The sequence shown here is derived from an EMBL/GenBank/DDBJ whole genome shotgun (WGS) entry which is preliminary data.</text>
</comment>